<dbReference type="SUPFAM" id="SSF56752">
    <property type="entry name" value="D-aminoacid aminotransferase-like PLP-dependent enzymes"/>
    <property type="match status" value="1"/>
</dbReference>
<dbReference type="AlphaFoldDB" id="A0A0M8N2B3"/>
<sequence length="266" mass="29083">MADQDGFSLFTSIRYDPILLHDGSDPCSAFYMLEYHRDRILRAATHFQWEQAIRSLSGPEGLSRLAASAEAALGEPRLGGGGDDTQRRLRIIVDRHGSISVETHATAPVARENLLPARLPAPGAAPAAGEARVLPRPWAVVPDDIGTAPCEHTHYKTTRRGLYDSARRRMAIARADEREVLLVHRADGTVMEGSITTPYFWRDGRWVTPPVPREFSPSGGGGGQDGTTRRGIAVEQPVRADSLQHGEECWISNGVRGFIAGRVCLE</sequence>
<protein>
    <recommendedName>
        <fullName evidence="3">Aminodeoxychorismate lyase</fullName>
    </recommendedName>
</protein>
<evidence type="ECO:0000313" key="1">
    <source>
        <dbReference type="EMBL" id="KOS21687.1"/>
    </source>
</evidence>
<reference evidence="1 2" key="1">
    <citation type="submission" date="2015-07" db="EMBL/GenBank/DDBJ databases">
        <title>The genome of the fungus Escovopsis weberi, a specialized disease agent of ant agriculture.</title>
        <authorList>
            <person name="de Man T.J."/>
            <person name="Stajich J.E."/>
            <person name="Kubicek C.P."/>
            <person name="Chenthamara K."/>
            <person name="Atanasova L."/>
            <person name="Druzhinina I.S."/>
            <person name="Birnbaum S."/>
            <person name="Barribeau S.M."/>
            <person name="Teiling C."/>
            <person name="Suen G."/>
            <person name="Currie C."/>
            <person name="Gerardo N.M."/>
        </authorList>
    </citation>
    <scope>NUCLEOTIDE SEQUENCE [LARGE SCALE GENOMIC DNA]</scope>
</reference>
<name>A0A0M8N2B3_ESCWE</name>
<evidence type="ECO:0008006" key="3">
    <source>
        <dbReference type="Google" id="ProtNLM"/>
    </source>
</evidence>
<comment type="caution">
    <text evidence="1">The sequence shown here is derived from an EMBL/GenBank/DDBJ whole genome shotgun (WGS) entry which is preliminary data.</text>
</comment>
<proteinExistence type="predicted"/>
<dbReference type="OrthoDB" id="5288718at2759"/>
<dbReference type="InterPro" id="IPR043131">
    <property type="entry name" value="BCAT-like_N"/>
</dbReference>
<dbReference type="STRING" id="150374.A0A0M8N2B3"/>
<dbReference type="Gene3D" id="3.30.470.10">
    <property type="match status" value="1"/>
</dbReference>
<dbReference type="Proteomes" id="UP000053831">
    <property type="component" value="Unassembled WGS sequence"/>
</dbReference>
<dbReference type="InterPro" id="IPR036038">
    <property type="entry name" value="Aminotransferase-like"/>
</dbReference>
<accession>A0A0M8N2B3</accession>
<evidence type="ECO:0000313" key="2">
    <source>
        <dbReference type="Proteomes" id="UP000053831"/>
    </source>
</evidence>
<organism evidence="1 2">
    <name type="scientific">Escovopsis weberi</name>
    <dbReference type="NCBI Taxonomy" id="150374"/>
    <lineage>
        <taxon>Eukaryota</taxon>
        <taxon>Fungi</taxon>
        <taxon>Dikarya</taxon>
        <taxon>Ascomycota</taxon>
        <taxon>Pezizomycotina</taxon>
        <taxon>Sordariomycetes</taxon>
        <taxon>Hypocreomycetidae</taxon>
        <taxon>Hypocreales</taxon>
        <taxon>Hypocreaceae</taxon>
        <taxon>Escovopsis</taxon>
    </lineage>
</organism>
<dbReference type="InterPro" id="IPR001544">
    <property type="entry name" value="Aminotrans_IV"/>
</dbReference>
<gene>
    <name evidence="1" type="ORF">ESCO_002275</name>
</gene>
<dbReference type="InterPro" id="IPR043132">
    <property type="entry name" value="BCAT-like_C"/>
</dbReference>
<dbReference type="Pfam" id="PF01063">
    <property type="entry name" value="Aminotran_4"/>
    <property type="match status" value="1"/>
</dbReference>
<keyword evidence="2" id="KW-1185">Reference proteome</keyword>
<dbReference type="EMBL" id="LGSR01000006">
    <property type="protein sequence ID" value="KOS21687.1"/>
    <property type="molecule type" value="Genomic_DNA"/>
</dbReference>
<dbReference type="GO" id="GO:0003824">
    <property type="term" value="F:catalytic activity"/>
    <property type="evidence" value="ECO:0007669"/>
    <property type="project" value="InterPro"/>
</dbReference>
<dbReference type="Gene3D" id="3.20.10.10">
    <property type="entry name" value="D-amino Acid Aminotransferase, subunit A, domain 2"/>
    <property type="match status" value="1"/>
</dbReference>